<dbReference type="EMBL" id="HACG01003230">
    <property type="protein sequence ID" value="CEK50095.1"/>
    <property type="molecule type" value="Transcribed_RNA"/>
</dbReference>
<organism evidence="1">
    <name type="scientific">Arion vulgaris</name>
    <dbReference type="NCBI Taxonomy" id="1028688"/>
    <lineage>
        <taxon>Eukaryota</taxon>
        <taxon>Metazoa</taxon>
        <taxon>Spiralia</taxon>
        <taxon>Lophotrochozoa</taxon>
        <taxon>Mollusca</taxon>
        <taxon>Gastropoda</taxon>
        <taxon>Heterobranchia</taxon>
        <taxon>Euthyneura</taxon>
        <taxon>Panpulmonata</taxon>
        <taxon>Eupulmonata</taxon>
        <taxon>Stylommatophora</taxon>
        <taxon>Helicina</taxon>
        <taxon>Arionoidea</taxon>
        <taxon>Arionidae</taxon>
        <taxon>Arion</taxon>
    </lineage>
</organism>
<accession>A0A0B6Y3J3</accession>
<proteinExistence type="predicted"/>
<evidence type="ECO:0000313" key="1">
    <source>
        <dbReference type="EMBL" id="CEK50095.1"/>
    </source>
</evidence>
<name>A0A0B6Y3J3_9EUPU</name>
<protein>
    <submittedName>
        <fullName evidence="1">Uncharacterized protein</fullName>
    </submittedName>
</protein>
<feature type="non-terminal residue" evidence="1">
    <location>
        <position position="1"/>
    </location>
</feature>
<gene>
    <name evidence="1" type="primary">ORF9841</name>
</gene>
<dbReference type="AlphaFoldDB" id="A0A0B6Y3J3"/>
<reference evidence="1" key="1">
    <citation type="submission" date="2014-12" db="EMBL/GenBank/DDBJ databases">
        <title>Insight into the proteome of Arion vulgaris.</title>
        <authorList>
            <person name="Aradska J."/>
            <person name="Bulat T."/>
            <person name="Smidak R."/>
            <person name="Sarate P."/>
            <person name="Gangsoo J."/>
            <person name="Sialana F."/>
            <person name="Bilban M."/>
            <person name="Lubec G."/>
        </authorList>
    </citation>
    <scope>NUCLEOTIDE SEQUENCE</scope>
    <source>
        <tissue evidence="1">Skin</tissue>
    </source>
</reference>
<sequence length="63" mass="7454">HDYTVWVNVQAAREKLDKASILAVYSEWKLDSYVCVCMRACVTASYQHDNKLRMNITTYRTHR</sequence>